<gene>
    <name evidence="3" type="ORF">JMJ35_004992</name>
</gene>
<feature type="domain" description="Inositol polyphosphate-related phosphatase" evidence="2">
    <location>
        <begin position="107"/>
        <end position="511"/>
    </location>
</feature>
<feature type="region of interest" description="Disordered" evidence="1">
    <location>
        <begin position="114"/>
        <end position="136"/>
    </location>
</feature>
<feature type="compositionally biased region" description="Polar residues" evidence="1">
    <location>
        <begin position="1"/>
        <end position="16"/>
    </location>
</feature>
<dbReference type="Proteomes" id="UP001166286">
    <property type="component" value="Unassembled WGS sequence"/>
</dbReference>
<reference evidence="3" key="1">
    <citation type="submission" date="2023-03" db="EMBL/GenBank/DDBJ databases">
        <title>Complete genome of Cladonia borealis.</title>
        <authorList>
            <person name="Park H."/>
        </authorList>
    </citation>
    <scope>NUCLEOTIDE SEQUENCE</scope>
    <source>
        <strain evidence="3">ANT050790</strain>
    </source>
</reference>
<evidence type="ECO:0000313" key="3">
    <source>
        <dbReference type="EMBL" id="KAK0512975.1"/>
    </source>
</evidence>
<keyword evidence="4" id="KW-1185">Reference proteome</keyword>
<comment type="caution">
    <text evidence="3">The sequence shown here is derived from an EMBL/GenBank/DDBJ whole genome shotgun (WGS) entry which is preliminary data.</text>
</comment>
<dbReference type="Gene3D" id="2.60.40.10">
    <property type="entry name" value="Immunoglobulins"/>
    <property type="match status" value="1"/>
</dbReference>
<evidence type="ECO:0000256" key="1">
    <source>
        <dbReference type="SAM" id="MobiDB-lite"/>
    </source>
</evidence>
<sequence length="1044" mass="115844">MATNSSTQRPPNSRIETTPGAFPASPAPGESPTIVSSQLSLSQAVHERKAEYTKSKRIKVKVGTWNVASLSGTEKDIGGWFVGGKGVSESLSGMSLGGKEDSEKGHHKVDVAVESVESQESRRSKKRSTIPENDTGSLLGGEEVGIYALGLQEIVDISSVTEALRPFSDPHPAKKWKQSISEALPFGYQLIAEQQLLGLYLVIYASPAIAPTISSVSTTSVGTGLGGYMGNKGAVTARIVLGETTRIVFVNCHLSAGAEKGSLERRNWDAAQVLSRTKFDPVYDGAGVMEEFGEGIGDEDFGFWFGDLNYRLEDIPGEDVRRLLMLHTRNEYGKSQPSKQKIEHELANPVSTTFRDNLEAANRASADDGSSSHTAVDSSAVQSIASTPTSISQEPPDPSADPTSLQTTLSSLLTHDQLHAQMRTRKAFHDGWREGKIEFLPTYKYDVGSVGMFDSSEKRRGPSWCDRILYRTRKDKLDYEERVQQEELSEKKDTEMKLRGVVEAATDEDVLFDYDPETDGVDDQFDGPAPDKEVVVTKAGFEDRIHLDYYTSHQRVISSDHKPLDAVLTLDYDAVDPDLKANIHQEVARELDKAENEGRPVVTIVVDQHRDSDITHSNTSASKYEGVDFGDVKYDHVKIRNVTIANTGRVPAIVGFVDRSTRNGQPGGVAPPWLSIRFDRPGIHQNANAGALQEYSLEPGDAVNVELTVHITDLGLVRRLSEGEENLEDVLVLRIQNGRDYFIPIRGDWLQSAFGRSIEKLVRIPEGGVRRLQQQRPEGSSLSSHTRHDVKENDAVKWSAPRELFRLTEAIESLVERSLAEWGMKGEEGKPPWEKAPGWPFAGWITPEKERGVLRERVREALDTNNAFTELFALESGSVIRLEAIAETLIEFLKSLQDGIVTEVLWAELEKGMLEHEKSKTTLTDEEERMWILDTISSAPAHSVSFTFITFMLSRVANEIVPVPQQLQRRGTATSFDDMEAVQKTKDDPLRMRRKEVDDTYALIFANAMIRIPSTLTGKARKASEARRKRVVDVFLRSLLNTKN</sequence>
<name>A0AA39R3A7_9LECA</name>
<dbReference type="InterPro" id="IPR048869">
    <property type="entry name" value="OCRL-1_2_ASH"/>
</dbReference>
<dbReference type="SMART" id="SM00128">
    <property type="entry name" value="IPPc"/>
    <property type="match status" value="1"/>
</dbReference>
<dbReference type="InterPro" id="IPR000300">
    <property type="entry name" value="IPPc"/>
</dbReference>
<accession>A0AA39R3A7</accession>
<evidence type="ECO:0000313" key="4">
    <source>
        <dbReference type="Proteomes" id="UP001166286"/>
    </source>
</evidence>
<dbReference type="PANTHER" id="PTHR11200">
    <property type="entry name" value="INOSITOL 5-PHOSPHATASE"/>
    <property type="match status" value="1"/>
</dbReference>
<feature type="compositionally biased region" description="Polar residues" evidence="1">
    <location>
        <begin position="772"/>
        <end position="784"/>
    </location>
</feature>
<organism evidence="3 4">
    <name type="scientific">Cladonia borealis</name>
    <dbReference type="NCBI Taxonomy" id="184061"/>
    <lineage>
        <taxon>Eukaryota</taxon>
        <taxon>Fungi</taxon>
        <taxon>Dikarya</taxon>
        <taxon>Ascomycota</taxon>
        <taxon>Pezizomycotina</taxon>
        <taxon>Lecanoromycetes</taxon>
        <taxon>OSLEUM clade</taxon>
        <taxon>Lecanoromycetidae</taxon>
        <taxon>Lecanorales</taxon>
        <taxon>Lecanorineae</taxon>
        <taxon>Cladoniaceae</taxon>
        <taxon>Cladonia</taxon>
    </lineage>
</organism>
<dbReference type="Gene3D" id="3.60.10.10">
    <property type="entry name" value="Endonuclease/exonuclease/phosphatase"/>
    <property type="match status" value="1"/>
</dbReference>
<dbReference type="GO" id="GO:0046856">
    <property type="term" value="P:phosphatidylinositol dephosphorylation"/>
    <property type="evidence" value="ECO:0007669"/>
    <property type="project" value="InterPro"/>
</dbReference>
<dbReference type="InterPro" id="IPR046985">
    <property type="entry name" value="IP5"/>
</dbReference>
<dbReference type="InterPro" id="IPR036691">
    <property type="entry name" value="Endo/exonu/phosph_ase_sf"/>
</dbReference>
<proteinExistence type="predicted"/>
<dbReference type="Pfam" id="PF22669">
    <property type="entry name" value="Exo_endo_phos2"/>
    <property type="match status" value="2"/>
</dbReference>
<dbReference type="InterPro" id="IPR047078">
    <property type="entry name" value="RhoGAP_OCRL1"/>
</dbReference>
<dbReference type="GO" id="GO:0004439">
    <property type="term" value="F:phosphatidylinositol-4,5-bisphosphate 5-phosphatase activity"/>
    <property type="evidence" value="ECO:0007669"/>
    <property type="project" value="TreeGrafter"/>
</dbReference>
<protein>
    <recommendedName>
        <fullName evidence="2">Inositol polyphosphate-related phosphatase domain-containing protein</fullName>
    </recommendedName>
</protein>
<dbReference type="EMBL" id="JAFEKC020000009">
    <property type="protein sequence ID" value="KAK0512975.1"/>
    <property type="molecule type" value="Genomic_DNA"/>
</dbReference>
<dbReference type="CDD" id="cd04380">
    <property type="entry name" value="RhoGAP_OCRL1"/>
    <property type="match status" value="1"/>
</dbReference>
<feature type="region of interest" description="Disordered" evidence="1">
    <location>
        <begin position="362"/>
        <end position="406"/>
    </location>
</feature>
<feature type="compositionally biased region" description="Polar residues" evidence="1">
    <location>
        <begin position="368"/>
        <end position="393"/>
    </location>
</feature>
<evidence type="ECO:0000259" key="2">
    <source>
        <dbReference type="SMART" id="SM00128"/>
    </source>
</evidence>
<dbReference type="AlphaFoldDB" id="A0AA39R3A7"/>
<dbReference type="InterPro" id="IPR013783">
    <property type="entry name" value="Ig-like_fold"/>
</dbReference>
<dbReference type="PANTHER" id="PTHR11200:SF300">
    <property type="entry name" value="TYPE II INOSITOL 1,4,5-TRISPHOSPHATE 5-PHOSPHATASE"/>
    <property type="match status" value="1"/>
</dbReference>
<feature type="region of interest" description="Disordered" evidence="1">
    <location>
        <begin position="1"/>
        <end position="40"/>
    </location>
</feature>
<feature type="region of interest" description="Disordered" evidence="1">
    <location>
        <begin position="772"/>
        <end position="791"/>
    </location>
</feature>
<dbReference type="SUPFAM" id="SSF56219">
    <property type="entry name" value="DNase I-like"/>
    <property type="match status" value="1"/>
</dbReference>
<dbReference type="Pfam" id="PF21310">
    <property type="entry name" value="OCRL-like_ASH"/>
    <property type="match status" value="1"/>
</dbReference>